<comment type="subcellular location">
    <subcellularLocation>
        <location evidence="1">Membrane</location>
        <topology evidence="1">Single-pass membrane protein</topology>
    </subcellularLocation>
</comment>
<dbReference type="PIRSF" id="PIRSF006158">
    <property type="entry name" value="UCP006158_SH3"/>
    <property type="match status" value="1"/>
</dbReference>
<dbReference type="InterPro" id="IPR016476">
    <property type="entry name" value="SH3_dom_pro"/>
</dbReference>
<feature type="coiled-coil region" evidence="6">
    <location>
        <begin position="98"/>
        <end position="160"/>
    </location>
</feature>
<dbReference type="OrthoDB" id="9790951at2"/>
<feature type="domain" description="SH3b" evidence="9">
    <location>
        <begin position="25"/>
        <end position="92"/>
    </location>
</feature>
<evidence type="ECO:0000256" key="3">
    <source>
        <dbReference type="ARBA" id="ARBA00022729"/>
    </source>
</evidence>
<dbReference type="InterPro" id="IPR003646">
    <property type="entry name" value="SH3-like_bac-type"/>
</dbReference>
<reference evidence="11" key="1">
    <citation type="submission" date="2016-10" db="EMBL/GenBank/DDBJ databases">
        <authorList>
            <person name="Varghese N."/>
            <person name="Submissions S."/>
        </authorList>
    </citation>
    <scope>NUCLEOTIDE SEQUENCE [LARGE SCALE GENOMIC DNA]</scope>
    <source>
        <strain evidence="11">DSM 18887</strain>
    </source>
</reference>
<keyword evidence="4 7" id="KW-1133">Transmembrane helix</keyword>
<evidence type="ECO:0000256" key="6">
    <source>
        <dbReference type="SAM" id="Coils"/>
    </source>
</evidence>
<evidence type="ECO:0000256" key="2">
    <source>
        <dbReference type="ARBA" id="ARBA00022692"/>
    </source>
</evidence>
<evidence type="ECO:0000313" key="10">
    <source>
        <dbReference type="EMBL" id="SEQ40060.1"/>
    </source>
</evidence>
<dbReference type="SMART" id="SM00287">
    <property type="entry name" value="SH3b"/>
    <property type="match status" value="1"/>
</dbReference>
<evidence type="ECO:0000259" key="9">
    <source>
        <dbReference type="PROSITE" id="PS51781"/>
    </source>
</evidence>
<dbReference type="Proteomes" id="UP000198749">
    <property type="component" value="Unassembled WGS sequence"/>
</dbReference>
<dbReference type="EMBL" id="FOGB01000003">
    <property type="protein sequence ID" value="SEQ40060.1"/>
    <property type="molecule type" value="Genomic_DNA"/>
</dbReference>
<dbReference type="PROSITE" id="PS51781">
    <property type="entry name" value="SH3B"/>
    <property type="match status" value="1"/>
</dbReference>
<evidence type="ECO:0000256" key="1">
    <source>
        <dbReference type="ARBA" id="ARBA00004167"/>
    </source>
</evidence>
<evidence type="ECO:0000256" key="7">
    <source>
        <dbReference type="SAM" id="Phobius"/>
    </source>
</evidence>
<feature type="signal peptide" evidence="8">
    <location>
        <begin position="1"/>
        <end position="27"/>
    </location>
</feature>
<protein>
    <submittedName>
        <fullName evidence="10">SH3 domain protein</fullName>
    </submittedName>
</protein>
<dbReference type="AlphaFoldDB" id="A0A1H9FPY7"/>
<keyword evidence="6" id="KW-0175">Coiled coil</keyword>
<dbReference type="GO" id="GO:0016020">
    <property type="term" value="C:membrane"/>
    <property type="evidence" value="ECO:0007669"/>
    <property type="project" value="UniProtKB-SubCell"/>
</dbReference>
<organism evidence="10 11">
    <name type="scientific">Amphritea atlantica</name>
    <dbReference type="NCBI Taxonomy" id="355243"/>
    <lineage>
        <taxon>Bacteria</taxon>
        <taxon>Pseudomonadati</taxon>
        <taxon>Pseudomonadota</taxon>
        <taxon>Gammaproteobacteria</taxon>
        <taxon>Oceanospirillales</taxon>
        <taxon>Oceanospirillaceae</taxon>
        <taxon>Amphritea</taxon>
    </lineage>
</organism>
<name>A0A1H9FPY7_9GAMM</name>
<keyword evidence="5 7" id="KW-0472">Membrane</keyword>
<keyword evidence="11" id="KW-1185">Reference proteome</keyword>
<keyword evidence="3 8" id="KW-0732">Signal</keyword>
<evidence type="ECO:0000256" key="4">
    <source>
        <dbReference type="ARBA" id="ARBA00022989"/>
    </source>
</evidence>
<sequence length="196" mass="21518">MNSLNRLPKKTLVAGLFAMALTTSSHAANYISDDVYTFYHGGPGTEYRITGRIRSGTPVTVLSRNEKTDFIQIKTPSGKVGWMPADKISSGTSLADRFPKLQEQLKQNEADLAAQAEEIAALKQQNQTLAGENAGNAGKVSALEEEIVGLNRTINGMDESNLMRWFTYGGLVAFGGLLLGLMIPYLPKRRKRHDTW</sequence>
<gene>
    <name evidence="10" type="ORF">SAMN03080615_01380</name>
</gene>
<accession>A0A1H9FPY7</accession>
<dbReference type="NCBIfam" id="TIGR04211">
    <property type="entry name" value="SH3_and_anchor"/>
    <property type="match status" value="1"/>
</dbReference>
<evidence type="ECO:0000256" key="8">
    <source>
        <dbReference type="SAM" id="SignalP"/>
    </source>
</evidence>
<feature type="chain" id="PRO_5011434761" evidence="8">
    <location>
        <begin position="28"/>
        <end position="196"/>
    </location>
</feature>
<keyword evidence="2 7" id="KW-0812">Transmembrane</keyword>
<evidence type="ECO:0000313" key="11">
    <source>
        <dbReference type="Proteomes" id="UP000198749"/>
    </source>
</evidence>
<evidence type="ECO:0000256" key="5">
    <source>
        <dbReference type="ARBA" id="ARBA00023136"/>
    </source>
</evidence>
<dbReference type="Pfam" id="PF08239">
    <property type="entry name" value="SH3_3"/>
    <property type="match status" value="1"/>
</dbReference>
<dbReference type="Gene3D" id="2.30.30.40">
    <property type="entry name" value="SH3 Domains"/>
    <property type="match status" value="1"/>
</dbReference>
<feature type="transmembrane region" description="Helical" evidence="7">
    <location>
        <begin position="165"/>
        <end position="186"/>
    </location>
</feature>
<dbReference type="RefSeq" id="WP_091355775.1">
    <property type="nucleotide sequence ID" value="NZ_AP025284.1"/>
</dbReference>
<proteinExistence type="predicted"/>
<dbReference type="STRING" id="355243.SAMN03080615_01380"/>